<accession>A0ABU6W603</accession>
<sequence>MNVNKFYETDVPTKAKADNHALTKYNGGVGFLSQTKVELGTMVQLWSLKDFEEDNTIWEKMITVTGISIIYNPTIFLGKTFFLLLKLIQGLAVPMRLKEQMWLSRSIRTTRINLKMSCP</sequence>
<evidence type="ECO:0000313" key="1">
    <source>
        <dbReference type="EMBL" id="MED6180759.1"/>
    </source>
</evidence>
<proteinExistence type="predicted"/>
<dbReference type="Proteomes" id="UP001341840">
    <property type="component" value="Unassembled WGS sequence"/>
</dbReference>
<dbReference type="EMBL" id="JASCZI010181277">
    <property type="protein sequence ID" value="MED6180759.1"/>
    <property type="molecule type" value="Genomic_DNA"/>
</dbReference>
<reference evidence="1 2" key="1">
    <citation type="journal article" date="2023" name="Plants (Basel)">
        <title>Bridging the Gap: Combining Genomics and Transcriptomics Approaches to Understand Stylosanthes scabra, an Orphan Legume from the Brazilian Caatinga.</title>
        <authorList>
            <person name="Ferreira-Neto J.R.C."/>
            <person name="da Silva M.D."/>
            <person name="Binneck E."/>
            <person name="de Melo N.F."/>
            <person name="da Silva R.H."/>
            <person name="de Melo A.L.T.M."/>
            <person name="Pandolfi V."/>
            <person name="Bustamante F.O."/>
            <person name="Brasileiro-Vidal A.C."/>
            <person name="Benko-Iseppon A.M."/>
        </authorList>
    </citation>
    <scope>NUCLEOTIDE SEQUENCE [LARGE SCALE GENOMIC DNA]</scope>
    <source>
        <tissue evidence="1">Leaves</tissue>
    </source>
</reference>
<evidence type="ECO:0000313" key="2">
    <source>
        <dbReference type="Proteomes" id="UP001341840"/>
    </source>
</evidence>
<gene>
    <name evidence="1" type="ORF">PIB30_013387</name>
</gene>
<comment type="caution">
    <text evidence="1">The sequence shown here is derived from an EMBL/GenBank/DDBJ whole genome shotgun (WGS) entry which is preliminary data.</text>
</comment>
<name>A0ABU6W603_9FABA</name>
<keyword evidence="2" id="KW-1185">Reference proteome</keyword>
<organism evidence="1 2">
    <name type="scientific">Stylosanthes scabra</name>
    <dbReference type="NCBI Taxonomy" id="79078"/>
    <lineage>
        <taxon>Eukaryota</taxon>
        <taxon>Viridiplantae</taxon>
        <taxon>Streptophyta</taxon>
        <taxon>Embryophyta</taxon>
        <taxon>Tracheophyta</taxon>
        <taxon>Spermatophyta</taxon>
        <taxon>Magnoliopsida</taxon>
        <taxon>eudicotyledons</taxon>
        <taxon>Gunneridae</taxon>
        <taxon>Pentapetalae</taxon>
        <taxon>rosids</taxon>
        <taxon>fabids</taxon>
        <taxon>Fabales</taxon>
        <taxon>Fabaceae</taxon>
        <taxon>Papilionoideae</taxon>
        <taxon>50 kb inversion clade</taxon>
        <taxon>dalbergioids sensu lato</taxon>
        <taxon>Dalbergieae</taxon>
        <taxon>Pterocarpus clade</taxon>
        <taxon>Stylosanthes</taxon>
    </lineage>
</organism>
<protein>
    <submittedName>
        <fullName evidence="1">Uncharacterized protein</fullName>
    </submittedName>
</protein>